<dbReference type="Proteomes" id="UP000471640">
    <property type="component" value="Unassembled WGS sequence"/>
</dbReference>
<evidence type="ECO:0000256" key="2">
    <source>
        <dbReference type="ARBA" id="ARBA00023125"/>
    </source>
</evidence>
<evidence type="ECO:0000313" key="3">
    <source>
        <dbReference type="EMBL" id="NEX23577.1"/>
    </source>
</evidence>
<dbReference type="PANTHER" id="PTHR30408">
    <property type="entry name" value="TYPE-1 RESTRICTION ENZYME ECOKI SPECIFICITY PROTEIN"/>
    <property type="match status" value="1"/>
</dbReference>
<dbReference type="PANTHER" id="PTHR30408:SF12">
    <property type="entry name" value="TYPE I RESTRICTION ENZYME MJAVIII SPECIFICITY SUBUNIT"/>
    <property type="match status" value="1"/>
</dbReference>
<dbReference type="SUPFAM" id="SSF116734">
    <property type="entry name" value="DNA methylase specificity domain"/>
    <property type="match status" value="1"/>
</dbReference>
<dbReference type="EMBL" id="JAAIJR010000242">
    <property type="protein sequence ID" value="NEX23577.1"/>
    <property type="molecule type" value="Genomic_DNA"/>
</dbReference>
<keyword evidence="1" id="KW-0680">Restriction system</keyword>
<reference evidence="4" key="1">
    <citation type="journal article" date="2020" name="Microbiol. Resour. Announc.">
        <title>Draft Genome Sequences of Thiorhodococcus mannitoliphagus and Thiorhodococcus minor, Purple Sulfur Photosynthetic Bacteria in the Gammaproteobacterial Family Chromatiaceae.</title>
        <authorList>
            <person name="Aviles F.A."/>
            <person name="Meyer T.E."/>
            <person name="Kyndt J.A."/>
        </authorList>
    </citation>
    <scope>NUCLEOTIDE SEQUENCE [LARGE SCALE GENOMIC DNA]</scope>
    <source>
        <strain evidence="4">DSM 18266</strain>
    </source>
</reference>
<evidence type="ECO:0000313" key="4">
    <source>
        <dbReference type="Proteomes" id="UP000471640"/>
    </source>
</evidence>
<reference evidence="3 4" key="2">
    <citation type="submission" date="2020-02" db="EMBL/GenBank/DDBJ databases">
        <title>Genome sequences of Thiorhodococcus mannitoliphagus and Thiorhodococcus minor, purple sulfur photosynthetic bacteria in the gammaproteobacterial family, Chromatiaceae.</title>
        <authorList>
            <person name="Aviles F.A."/>
            <person name="Meyer T.E."/>
            <person name="Kyndt J.A."/>
        </authorList>
    </citation>
    <scope>NUCLEOTIDE SEQUENCE [LARGE SCALE GENOMIC DNA]</scope>
    <source>
        <strain evidence="3 4">DSM 18266</strain>
    </source>
</reference>
<dbReference type="InterPro" id="IPR052021">
    <property type="entry name" value="Type-I_RS_S_subunit"/>
</dbReference>
<accession>A0A6P1DZ32</accession>
<gene>
    <name evidence="3" type="ORF">G3480_25425</name>
</gene>
<dbReference type="AlphaFoldDB" id="A0A6P1DZ32"/>
<proteinExistence type="predicted"/>
<protein>
    <submittedName>
        <fullName evidence="3">Uncharacterized protein</fullName>
    </submittedName>
</protein>
<dbReference type="Gene3D" id="3.90.220.20">
    <property type="entry name" value="DNA methylase specificity domains"/>
    <property type="match status" value="1"/>
</dbReference>
<keyword evidence="2" id="KW-0238">DNA-binding</keyword>
<feature type="non-terminal residue" evidence="3">
    <location>
        <position position="1"/>
    </location>
</feature>
<dbReference type="GO" id="GO:0003677">
    <property type="term" value="F:DNA binding"/>
    <property type="evidence" value="ECO:0007669"/>
    <property type="project" value="UniProtKB-KW"/>
</dbReference>
<dbReference type="InterPro" id="IPR044946">
    <property type="entry name" value="Restrct_endonuc_typeI_TRD_sf"/>
</dbReference>
<evidence type="ECO:0000256" key="1">
    <source>
        <dbReference type="ARBA" id="ARBA00022747"/>
    </source>
</evidence>
<keyword evidence="4" id="KW-1185">Reference proteome</keyword>
<sequence length="254" mass="27990">TMGSANVFAKSTRCHSWLTLSSPNSIGSTSSLSEGVFFARVQNIKPYCISHVDYVFIDEDADVDLRRSRCKEADVVFTITGYPGTAAYVSEDDLPMNINQHSARFDVEDTWGAGYVCAALNSRFVKLQVERSAIGGTRDALDYPSVKGLLIPIFDEELRNEIEEKVVTYVVAKRLASKLLGAAVSMVEGLVEGEVSEDQLIAAQRALASGDRSLDHAVFSRLKVDGWDGDREPLFPNLEQLYEVLEKATQELEA</sequence>
<dbReference type="RefSeq" id="WP_206171893.1">
    <property type="nucleotide sequence ID" value="NZ_JAAIJR010000242.1"/>
</dbReference>
<dbReference type="GO" id="GO:0009307">
    <property type="term" value="P:DNA restriction-modification system"/>
    <property type="evidence" value="ECO:0007669"/>
    <property type="project" value="UniProtKB-KW"/>
</dbReference>
<organism evidence="3 4">
    <name type="scientific">Thiorhodococcus mannitoliphagus</name>
    <dbReference type="NCBI Taxonomy" id="329406"/>
    <lineage>
        <taxon>Bacteria</taxon>
        <taxon>Pseudomonadati</taxon>
        <taxon>Pseudomonadota</taxon>
        <taxon>Gammaproteobacteria</taxon>
        <taxon>Chromatiales</taxon>
        <taxon>Chromatiaceae</taxon>
        <taxon>Thiorhodococcus</taxon>
    </lineage>
</organism>
<name>A0A6P1DZ32_9GAMM</name>
<comment type="caution">
    <text evidence="3">The sequence shown here is derived from an EMBL/GenBank/DDBJ whole genome shotgun (WGS) entry which is preliminary data.</text>
</comment>